<dbReference type="RefSeq" id="WP_139165399.1">
    <property type="nucleotide sequence ID" value="NZ_FMVJ01000002.1"/>
</dbReference>
<dbReference type="STRING" id="549386.SAMN02927923_00014"/>
<dbReference type="EMBL" id="FMVJ01000002">
    <property type="protein sequence ID" value="SCX80995.1"/>
    <property type="molecule type" value="Genomic_DNA"/>
</dbReference>
<dbReference type="OrthoDB" id="8019198at2"/>
<dbReference type="Proteomes" id="UP000199569">
    <property type="component" value="Unassembled WGS sequence"/>
</dbReference>
<organism evidence="1 2">
    <name type="scientific">Microvirga guangxiensis</name>
    <dbReference type="NCBI Taxonomy" id="549386"/>
    <lineage>
        <taxon>Bacteria</taxon>
        <taxon>Pseudomonadati</taxon>
        <taxon>Pseudomonadota</taxon>
        <taxon>Alphaproteobacteria</taxon>
        <taxon>Hyphomicrobiales</taxon>
        <taxon>Methylobacteriaceae</taxon>
        <taxon>Microvirga</taxon>
    </lineage>
</organism>
<dbReference type="AlphaFoldDB" id="A0A1G5ASX1"/>
<name>A0A1G5ASX1_9HYPH</name>
<protein>
    <submittedName>
        <fullName evidence="1">Uncharacterized protein</fullName>
    </submittedName>
</protein>
<keyword evidence="2" id="KW-1185">Reference proteome</keyword>
<proteinExistence type="predicted"/>
<reference evidence="1 2" key="1">
    <citation type="submission" date="2016-10" db="EMBL/GenBank/DDBJ databases">
        <authorList>
            <person name="de Groot N.N."/>
        </authorList>
    </citation>
    <scope>NUCLEOTIDE SEQUENCE [LARGE SCALE GENOMIC DNA]</scope>
    <source>
        <strain evidence="1 2">CGMCC 1.7666</strain>
    </source>
</reference>
<evidence type="ECO:0000313" key="2">
    <source>
        <dbReference type="Proteomes" id="UP000199569"/>
    </source>
</evidence>
<gene>
    <name evidence="1" type="ORF">SAMN02927923_00014</name>
</gene>
<sequence length="123" mass="13629">MTEKPLDEAIQEKLSLISPTLKAIQAGGEQAYLVELQTLLRKNLASLLALFERDPGLDAATTDLYAAAAAIVKDTTAASQPYARKRRLLQEAQMRFNERIVLATPQVRRSSASWRQTELFLAA</sequence>
<evidence type="ECO:0000313" key="1">
    <source>
        <dbReference type="EMBL" id="SCX80995.1"/>
    </source>
</evidence>
<accession>A0A1G5ASX1</accession>